<keyword evidence="2" id="KW-0479">Metal-binding</keyword>
<dbReference type="EMBL" id="JAROAV010000028">
    <property type="protein sequence ID" value="MDF8264862.1"/>
    <property type="molecule type" value="Genomic_DNA"/>
</dbReference>
<reference evidence="8 9" key="1">
    <citation type="submission" date="2023-03" db="EMBL/GenBank/DDBJ databases">
        <title>YIM 133296 draft genome.</title>
        <authorList>
            <person name="Xiong L."/>
        </authorList>
    </citation>
    <scope>NUCLEOTIDE SEQUENCE [LARGE SCALE GENOMIC DNA]</scope>
    <source>
        <strain evidence="8 9">YIM 133296</strain>
    </source>
</reference>
<dbReference type="InterPro" id="IPR036188">
    <property type="entry name" value="FAD/NAD-bd_sf"/>
</dbReference>
<evidence type="ECO:0000256" key="3">
    <source>
        <dbReference type="ARBA" id="ARBA00023004"/>
    </source>
</evidence>
<keyword evidence="4" id="KW-0411">Iron-sulfur</keyword>
<accession>A0ABT6C7I1</accession>
<feature type="region of interest" description="Disordered" evidence="6">
    <location>
        <begin position="472"/>
        <end position="499"/>
    </location>
</feature>
<sequence length="499" mass="53738">MTSLWLDGREPIRSDSLEGDSCDDVVVGAGLTGLMTALLLSRSGRGVVVLEAREVGAVTTGNTTGKLSLLQGTKYTRLTSRHPESLVRAYVEANLEGQQWLLRYCEEHDVPVQRRPAVTYAPDDAQGLKAARDEHEAATAAGLGVRWADDLDVPFPHRGGTVLEDQAQLDPMDLLEALVESVRAEGGRIVTGARVQHVSRLRSPTVRLEDGRSIRCEHVILATGTPILDRGLYFAKLEPGRSYALAYDYPDAPELMMLSASGPTRSVRDAPATSGRALLIGGDGHVVGRTRSERAHLNRLRDWTAEYFPGAVETHHWSAQDYTSHDGVPYVGGMPRSLGKVYVATGYAKWGLTNGVAAALDITAQILDGRLRWADRMHHRVTRPRSALEPVRMNAGVAVSGLQHVLDAALRGRPETPPKEGTGEVGRSGVVPVGVSTVNGRTCAVQALCTHLGGVLAWNDAEKSWDCPLHGSRFSPTGEVLEGPATRALPRRGPDGPTP</sequence>
<dbReference type="RefSeq" id="WP_277192240.1">
    <property type="nucleotide sequence ID" value="NZ_JAROAV010000028.1"/>
</dbReference>
<keyword evidence="9" id="KW-1185">Reference proteome</keyword>
<comment type="caution">
    <text evidence="8">The sequence shown here is derived from an EMBL/GenBank/DDBJ whole genome shotgun (WGS) entry which is preliminary data.</text>
</comment>
<keyword evidence="1" id="KW-0001">2Fe-2S</keyword>
<evidence type="ECO:0000256" key="5">
    <source>
        <dbReference type="ARBA" id="ARBA00023157"/>
    </source>
</evidence>
<dbReference type="InterPro" id="IPR005805">
    <property type="entry name" value="Rieske_Fe-S_prot_C"/>
</dbReference>
<dbReference type="InterPro" id="IPR006076">
    <property type="entry name" value="FAD-dep_OxRdtase"/>
</dbReference>
<evidence type="ECO:0000313" key="9">
    <source>
        <dbReference type="Proteomes" id="UP001528912"/>
    </source>
</evidence>
<evidence type="ECO:0000259" key="7">
    <source>
        <dbReference type="PROSITE" id="PS51296"/>
    </source>
</evidence>
<protein>
    <submittedName>
        <fullName evidence="8">FAD-dependent oxidoreductase</fullName>
    </submittedName>
</protein>
<dbReference type="PANTHER" id="PTHR13847">
    <property type="entry name" value="SARCOSINE DEHYDROGENASE-RELATED"/>
    <property type="match status" value="1"/>
</dbReference>
<feature type="domain" description="Rieske" evidence="7">
    <location>
        <begin position="412"/>
        <end position="491"/>
    </location>
</feature>
<evidence type="ECO:0000256" key="6">
    <source>
        <dbReference type="SAM" id="MobiDB-lite"/>
    </source>
</evidence>
<evidence type="ECO:0000313" key="8">
    <source>
        <dbReference type="EMBL" id="MDF8264862.1"/>
    </source>
</evidence>
<dbReference type="SUPFAM" id="SSF51971">
    <property type="entry name" value="Nucleotide-binding domain"/>
    <property type="match status" value="1"/>
</dbReference>
<keyword evidence="5" id="KW-1015">Disulfide bond</keyword>
<name>A0ABT6C7I1_9MICO</name>
<dbReference type="SUPFAM" id="SSF50022">
    <property type="entry name" value="ISP domain"/>
    <property type="match status" value="1"/>
</dbReference>
<evidence type="ECO:0000256" key="2">
    <source>
        <dbReference type="ARBA" id="ARBA00022723"/>
    </source>
</evidence>
<dbReference type="Proteomes" id="UP001528912">
    <property type="component" value="Unassembled WGS sequence"/>
</dbReference>
<evidence type="ECO:0000256" key="4">
    <source>
        <dbReference type="ARBA" id="ARBA00023014"/>
    </source>
</evidence>
<dbReference type="InterPro" id="IPR017941">
    <property type="entry name" value="Rieske_2Fe-2S"/>
</dbReference>
<evidence type="ECO:0000256" key="1">
    <source>
        <dbReference type="ARBA" id="ARBA00022714"/>
    </source>
</evidence>
<dbReference type="PROSITE" id="PS51296">
    <property type="entry name" value="RIESKE"/>
    <property type="match status" value="1"/>
</dbReference>
<dbReference type="Gene3D" id="2.102.10.10">
    <property type="entry name" value="Rieske [2Fe-2S] iron-sulphur domain"/>
    <property type="match status" value="1"/>
</dbReference>
<organism evidence="8 9">
    <name type="scientific">Luteipulveratus flavus</name>
    <dbReference type="NCBI Taxonomy" id="3031728"/>
    <lineage>
        <taxon>Bacteria</taxon>
        <taxon>Bacillati</taxon>
        <taxon>Actinomycetota</taxon>
        <taxon>Actinomycetes</taxon>
        <taxon>Micrococcales</taxon>
        <taxon>Dermacoccaceae</taxon>
        <taxon>Luteipulveratus</taxon>
    </lineage>
</organism>
<dbReference type="PRINTS" id="PR00162">
    <property type="entry name" value="RIESKE"/>
</dbReference>
<dbReference type="Pfam" id="PF01266">
    <property type="entry name" value="DAO"/>
    <property type="match status" value="1"/>
</dbReference>
<keyword evidence="3" id="KW-0408">Iron</keyword>
<proteinExistence type="predicted"/>
<dbReference type="PANTHER" id="PTHR13847:SF274">
    <property type="entry name" value="RIESKE 2FE-2S IRON-SULFUR PROTEIN YHFW-RELATED"/>
    <property type="match status" value="1"/>
</dbReference>
<dbReference type="InterPro" id="IPR036922">
    <property type="entry name" value="Rieske_2Fe-2S_sf"/>
</dbReference>
<dbReference type="Pfam" id="PF00355">
    <property type="entry name" value="Rieske"/>
    <property type="match status" value="1"/>
</dbReference>
<gene>
    <name evidence="8" type="ORF">P4R38_11455</name>
</gene>
<dbReference type="Gene3D" id="3.50.50.60">
    <property type="entry name" value="FAD/NAD(P)-binding domain"/>
    <property type="match status" value="1"/>
</dbReference>
<dbReference type="Gene3D" id="3.30.9.10">
    <property type="entry name" value="D-Amino Acid Oxidase, subunit A, domain 2"/>
    <property type="match status" value="1"/>
</dbReference>